<evidence type="ECO:0000259" key="4">
    <source>
        <dbReference type="Pfam" id="PF01478"/>
    </source>
</evidence>
<feature type="transmembrane region" description="Helical" evidence="3">
    <location>
        <begin position="90"/>
        <end position="107"/>
    </location>
</feature>
<accession>A0ABQ3DRC3</accession>
<evidence type="ECO:0000313" key="6">
    <source>
        <dbReference type="Proteomes" id="UP000599437"/>
    </source>
</evidence>
<keyword evidence="3" id="KW-0812">Transmembrane</keyword>
<dbReference type="InterPro" id="IPR014032">
    <property type="entry name" value="Peptidase_A24A_bac"/>
</dbReference>
<dbReference type="InterPro" id="IPR000045">
    <property type="entry name" value="Prepilin_IV_endopep_pep"/>
</dbReference>
<dbReference type="PRINTS" id="PR00864">
    <property type="entry name" value="PREPILNPTASE"/>
</dbReference>
<organism evidence="5 6">
    <name type="scientific">Streptomyces chryseus</name>
    <dbReference type="NCBI Taxonomy" id="68186"/>
    <lineage>
        <taxon>Bacteria</taxon>
        <taxon>Bacillati</taxon>
        <taxon>Actinomycetota</taxon>
        <taxon>Actinomycetes</taxon>
        <taxon>Kitasatosporales</taxon>
        <taxon>Streptomycetaceae</taxon>
        <taxon>Streptomyces</taxon>
    </lineage>
</organism>
<evidence type="ECO:0000256" key="2">
    <source>
        <dbReference type="RuleBase" id="RU003793"/>
    </source>
</evidence>
<name>A0ABQ3DRC3_9ACTN</name>
<feature type="transmembrane region" description="Helical" evidence="3">
    <location>
        <begin position="166"/>
        <end position="186"/>
    </location>
</feature>
<dbReference type="RefSeq" id="WP_138899299.1">
    <property type="nucleotide sequence ID" value="NZ_BMVO01000012.1"/>
</dbReference>
<gene>
    <name evidence="5" type="ORF">GCM10010346_38330</name>
</gene>
<comment type="caution">
    <text evidence="5">The sequence shown here is derived from an EMBL/GenBank/DDBJ whole genome shotgun (WGS) entry which is preliminary data.</text>
</comment>
<reference evidence="6" key="1">
    <citation type="journal article" date="2019" name="Int. J. Syst. Evol. Microbiol.">
        <title>The Global Catalogue of Microorganisms (GCM) 10K type strain sequencing project: providing services to taxonomists for standard genome sequencing and annotation.</title>
        <authorList>
            <consortium name="The Broad Institute Genomics Platform"/>
            <consortium name="The Broad Institute Genome Sequencing Center for Infectious Disease"/>
            <person name="Wu L."/>
            <person name="Ma J."/>
        </authorList>
    </citation>
    <scope>NUCLEOTIDE SEQUENCE [LARGE SCALE GENOMIC DNA]</scope>
    <source>
        <strain evidence="6">JCM 4737</strain>
    </source>
</reference>
<evidence type="ECO:0000313" key="5">
    <source>
        <dbReference type="EMBL" id="GHB11474.1"/>
    </source>
</evidence>
<keyword evidence="3" id="KW-0472">Membrane</keyword>
<keyword evidence="3" id="KW-1133">Transmembrane helix</keyword>
<dbReference type="EMBL" id="BMVO01000012">
    <property type="protein sequence ID" value="GHB11474.1"/>
    <property type="molecule type" value="Genomic_DNA"/>
</dbReference>
<dbReference type="InterPro" id="IPR050882">
    <property type="entry name" value="Prepilin_peptidase/N-MTase"/>
</dbReference>
<sequence>MYVTLIAAAALWGAATGLLVPRAAYRLAVEPEEAWRAACPAGHPFAGPARGWLGTARCARCAAVVGVTASVRTPDGASHHRSAPAPYAPTVRPAAVTAVVCVLLAAATGVRPELGVWLLLAPFGVLLAVVDRRVHRLPDVLTLPLAGATAALLGLAELLPGDGGSWPTALLGGVALGGGYFLLFLINPNGMGFGDVKLAVALGTALGWYGWPVFFAGAFAGFLFGAAYGFGLVVLRRAGRRTAIPFGPFMIAGTLAGLVLGALATSAV</sequence>
<dbReference type="Gene3D" id="1.20.120.1220">
    <property type="match status" value="1"/>
</dbReference>
<feature type="transmembrane region" description="Helical" evidence="3">
    <location>
        <begin position="142"/>
        <end position="159"/>
    </location>
</feature>
<feature type="transmembrane region" description="Helical" evidence="3">
    <location>
        <begin position="206"/>
        <end position="234"/>
    </location>
</feature>
<evidence type="ECO:0000256" key="3">
    <source>
        <dbReference type="SAM" id="Phobius"/>
    </source>
</evidence>
<comment type="similarity">
    <text evidence="1 2">Belongs to the peptidase A24 family.</text>
</comment>
<keyword evidence="6" id="KW-1185">Reference proteome</keyword>
<dbReference type="PANTHER" id="PTHR30487:SF0">
    <property type="entry name" value="PREPILIN LEADER PEPTIDASE_N-METHYLTRANSFERASE-RELATED"/>
    <property type="match status" value="1"/>
</dbReference>
<feature type="domain" description="Prepilin type IV endopeptidase peptidase" evidence="4">
    <location>
        <begin position="119"/>
        <end position="228"/>
    </location>
</feature>
<dbReference type="Proteomes" id="UP000599437">
    <property type="component" value="Unassembled WGS sequence"/>
</dbReference>
<feature type="transmembrane region" description="Helical" evidence="3">
    <location>
        <begin position="114"/>
        <end position="130"/>
    </location>
</feature>
<protein>
    <submittedName>
        <fullName evidence="5">Prepilin peptidase</fullName>
    </submittedName>
</protein>
<evidence type="ECO:0000256" key="1">
    <source>
        <dbReference type="ARBA" id="ARBA00005801"/>
    </source>
</evidence>
<feature type="transmembrane region" description="Helical" evidence="3">
    <location>
        <begin position="246"/>
        <end position="267"/>
    </location>
</feature>
<dbReference type="PANTHER" id="PTHR30487">
    <property type="entry name" value="TYPE 4 PREPILIN-LIKE PROTEINS LEADER PEPTIDE-PROCESSING ENZYME"/>
    <property type="match status" value="1"/>
</dbReference>
<dbReference type="Pfam" id="PF01478">
    <property type="entry name" value="Peptidase_A24"/>
    <property type="match status" value="1"/>
</dbReference>
<proteinExistence type="inferred from homology"/>